<dbReference type="EMBL" id="JAACJJ010000057">
    <property type="protein sequence ID" value="KAF5310949.1"/>
    <property type="molecule type" value="Genomic_DNA"/>
</dbReference>
<sequence>MSLSLQRTLHSSLRSSVHPSRAIHASSSKFQSKPTERKATDPPAGKETANDKPLGPLNRPLGVRQRPSTEVKSRTDKLKELLDGETRMAQRRHLIKEASVGYFHDLNMTRQHGGKTWIAPSVLIREDKALYLPNIKGKSISTGENKDTTTMCFGRVTLLSMLGTQMSEIHAKSFTAPTLERYSGNPLFQYLQINLQENVLKSLLVKLYANKLMASVPKEQQGNYLISKQNIEYLRDPLGMTNSRVGYVFLVDENLKVRWGGCADPTTEEIQSLESCAGVLLKRLVDKVAKEMPQSAPTASGEPVPPS</sequence>
<accession>A0A8H5ESP7</accession>
<dbReference type="PANTHER" id="PTHR28106">
    <property type="entry name" value="MITOCHONDRIAL ATPASE COMPLEX SUBUNIT ATP10"/>
    <property type="match status" value="1"/>
</dbReference>
<dbReference type="InterPro" id="IPR007849">
    <property type="entry name" value="ATP10"/>
</dbReference>
<protein>
    <recommendedName>
        <fullName evidence="4">Mitochondrial ATPase complex subunit ATP10</fullName>
    </recommendedName>
</protein>
<name>A0A8H5ESP7_9AGAR</name>
<dbReference type="PANTHER" id="PTHR28106:SF1">
    <property type="entry name" value="MITOCHONDRIAL ATPASE COMPLEX SUBUNIT ATP10"/>
    <property type="match status" value="1"/>
</dbReference>
<evidence type="ECO:0008006" key="4">
    <source>
        <dbReference type="Google" id="ProtNLM"/>
    </source>
</evidence>
<evidence type="ECO:0000313" key="3">
    <source>
        <dbReference type="Proteomes" id="UP000567179"/>
    </source>
</evidence>
<dbReference type="AlphaFoldDB" id="A0A8H5ESP7"/>
<dbReference type="OrthoDB" id="17089at2759"/>
<proteinExistence type="predicted"/>
<comment type="caution">
    <text evidence="2">The sequence shown here is derived from an EMBL/GenBank/DDBJ whole genome shotgun (WGS) entry which is preliminary data.</text>
</comment>
<feature type="compositionally biased region" description="Basic and acidic residues" evidence="1">
    <location>
        <begin position="67"/>
        <end position="76"/>
    </location>
</feature>
<feature type="compositionally biased region" description="Polar residues" evidence="1">
    <location>
        <begin position="1"/>
        <end position="18"/>
    </location>
</feature>
<evidence type="ECO:0000313" key="2">
    <source>
        <dbReference type="EMBL" id="KAF5310949.1"/>
    </source>
</evidence>
<dbReference type="Pfam" id="PF05176">
    <property type="entry name" value="ATP-synt_10"/>
    <property type="match status" value="1"/>
</dbReference>
<gene>
    <name evidence="2" type="ORF">D9619_008080</name>
</gene>
<dbReference type="GO" id="GO:0005743">
    <property type="term" value="C:mitochondrial inner membrane"/>
    <property type="evidence" value="ECO:0007669"/>
    <property type="project" value="TreeGrafter"/>
</dbReference>
<keyword evidence="3" id="KW-1185">Reference proteome</keyword>
<evidence type="ECO:0000256" key="1">
    <source>
        <dbReference type="SAM" id="MobiDB-lite"/>
    </source>
</evidence>
<feature type="region of interest" description="Disordered" evidence="1">
    <location>
        <begin position="1"/>
        <end position="76"/>
    </location>
</feature>
<reference evidence="2 3" key="1">
    <citation type="journal article" date="2020" name="ISME J.">
        <title>Uncovering the hidden diversity of litter-decomposition mechanisms in mushroom-forming fungi.</title>
        <authorList>
            <person name="Floudas D."/>
            <person name="Bentzer J."/>
            <person name="Ahren D."/>
            <person name="Johansson T."/>
            <person name="Persson P."/>
            <person name="Tunlid A."/>
        </authorList>
    </citation>
    <scope>NUCLEOTIDE SEQUENCE [LARGE SCALE GENOMIC DNA]</scope>
    <source>
        <strain evidence="2 3">CBS 101986</strain>
    </source>
</reference>
<dbReference type="Proteomes" id="UP000567179">
    <property type="component" value="Unassembled WGS sequence"/>
</dbReference>
<dbReference type="GO" id="GO:0033615">
    <property type="term" value="P:mitochondrial proton-transporting ATP synthase complex assembly"/>
    <property type="evidence" value="ECO:0007669"/>
    <property type="project" value="TreeGrafter"/>
</dbReference>
<organism evidence="2 3">
    <name type="scientific">Psilocybe cf. subviscida</name>
    <dbReference type="NCBI Taxonomy" id="2480587"/>
    <lineage>
        <taxon>Eukaryota</taxon>
        <taxon>Fungi</taxon>
        <taxon>Dikarya</taxon>
        <taxon>Basidiomycota</taxon>
        <taxon>Agaricomycotina</taxon>
        <taxon>Agaricomycetes</taxon>
        <taxon>Agaricomycetidae</taxon>
        <taxon>Agaricales</taxon>
        <taxon>Agaricineae</taxon>
        <taxon>Strophariaceae</taxon>
        <taxon>Psilocybe</taxon>
    </lineage>
</organism>